<evidence type="ECO:0000256" key="3">
    <source>
        <dbReference type="ARBA" id="ARBA00022692"/>
    </source>
</evidence>
<organism evidence="8 9">
    <name type="scientific">Leptospira ellinghausenii</name>
    <dbReference type="NCBI Taxonomy" id="1917822"/>
    <lineage>
        <taxon>Bacteria</taxon>
        <taxon>Pseudomonadati</taxon>
        <taxon>Spirochaetota</taxon>
        <taxon>Spirochaetia</taxon>
        <taxon>Leptospirales</taxon>
        <taxon>Leptospiraceae</taxon>
        <taxon>Leptospira</taxon>
    </lineage>
</organism>
<dbReference type="Proteomes" id="UP000245206">
    <property type="component" value="Unassembled WGS sequence"/>
</dbReference>
<dbReference type="Pfam" id="PF02687">
    <property type="entry name" value="FtsX"/>
    <property type="match status" value="2"/>
</dbReference>
<dbReference type="AlphaFoldDB" id="A0A2P2DA39"/>
<feature type="transmembrane region" description="Helical" evidence="6">
    <location>
        <begin position="266"/>
        <end position="288"/>
    </location>
</feature>
<dbReference type="GO" id="GO:0005886">
    <property type="term" value="C:plasma membrane"/>
    <property type="evidence" value="ECO:0007669"/>
    <property type="project" value="UniProtKB-SubCell"/>
</dbReference>
<evidence type="ECO:0000256" key="6">
    <source>
        <dbReference type="SAM" id="Phobius"/>
    </source>
</evidence>
<feature type="transmembrane region" description="Helical" evidence="6">
    <location>
        <begin position="656"/>
        <end position="678"/>
    </location>
</feature>
<sequence>MVIGSTLNLKLLRDLKTISLQGLTVGLVIAAGLSYFSASWSSYFSLLQAKEQFYSKQSLCDGFVYLNRAPNFLERKIADLPGITNFETRISKEIVLDFPSEVYPSAAQLLSLTDHINTIYLTKGSLPKQNQEVVISESFAKANDLEPGAELSTIIGGKRVLLTVTGIGLSPEYVYVFRPGNPLPDDKHYGIFWMKREAIEANFNFESSFNQVIFQLTKDPLDRKRTLHDLDLILDEYGGLGAKERKFLPSESFLNDEFRQLRTTAVFLPGIFLAIAAFLLHIISNRLITKEREQIATLRALGYTALQIVFHYLKLISFITAISSMLGIFIGYILGNAMTNLYGEFYKFPHLVPVFPPLLMFFSFFFGIFIGGIGTLFSLYSIIKLDPAQAMRPAPPGKYSIAFWESWITDLQTIQRMVLRNLFKRPMRTLLTILGLSTSIMIMIIGNFIQDTVGSLLDLQFNTIQRESLTLTFRNPIHESVLFELKEMDGVFLAEGQRSIPIKMTKDRKSKDIVLTGLPDHSELRKILGQDLKPLQIPVSGIMVNQDLAKRMDIHMGETIQIETLDGEKKKFSVQVTSFANEILGQGVFISKENLNRILEEGNLINIALLKTDPNKDIELIKEFKDDPLVIGLFSKTAILKGFQEVMQRSLQSTSVIILIFTVIISIGVIYNTAMITLSERIYELGSLRILGFTLKEVFAIIAWELSWQILCAIPIGCFFGYQVANLILNSNETEGFKIPATIYPSTYYYSILLALITAGISYLIVFRKLKTMDLLSVLKVRE</sequence>
<comment type="subcellular location">
    <subcellularLocation>
        <location evidence="1">Cell membrane</location>
        <topology evidence="1">Multi-pass membrane protein</topology>
    </subcellularLocation>
</comment>
<keyword evidence="5 6" id="KW-0472">Membrane</keyword>
<feature type="transmembrane region" description="Helical" evidence="6">
    <location>
        <begin position="354"/>
        <end position="383"/>
    </location>
</feature>
<accession>A0A2P2DA39</accession>
<feature type="transmembrane region" description="Helical" evidence="6">
    <location>
        <begin position="309"/>
        <end position="334"/>
    </location>
</feature>
<proteinExistence type="predicted"/>
<evidence type="ECO:0000259" key="7">
    <source>
        <dbReference type="Pfam" id="PF02687"/>
    </source>
</evidence>
<dbReference type="InterPro" id="IPR038766">
    <property type="entry name" value="Membrane_comp_ABC_pdt"/>
</dbReference>
<keyword evidence="9" id="KW-1185">Reference proteome</keyword>
<evidence type="ECO:0000256" key="2">
    <source>
        <dbReference type="ARBA" id="ARBA00022475"/>
    </source>
</evidence>
<evidence type="ECO:0000313" key="8">
    <source>
        <dbReference type="EMBL" id="GBF41499.1"/>
    </source>
</evidence>
<name>A0A2P2DA39_9LEPT</name>
<keyword evidence="2" id="KW-1003">Cell membrane</keyword>
<dbReference type="InterPro" id="IPR003838">
    <property type="entry name" value="ABC3_permease_C"/>
</dbReference>
<evidence type="ECO:0000256" key="5">
    <source>
        <dbReference type="ARBA" id="ARBA00023136"/>
    </source>
</evidence>
<protein>
    <submittedName>
        <fullName evidence="8">Permease of an ABC transporter complex</fullName>
    </submittedName>
</protein>
<comment type="caution">
    <text evidence="8">The sequence shown here is derived from an EMBL/GenBank/DDBJ whole genome shotgun (WGS) entry which is preliminary data.</text>
</comment>
<gene>
    <name evidence="8" type="ORF">LPTSP2_07760</name>
</gene>
<keyword evidence="3 6" id="KW-0812">Transmembrane</keyword>
<dbReference type="PANTHER" id="PTHR30287:SF1">
    <property type="entry name" value="INNER MEMBRANE PROTEIN"/>
    <property type="match status" value="1"/>
</dbReference>
<feature type="domain" description="ABC3 transporter permease C-terminal" evidence="7">
    <location>
        <begin position="657"/>
        <end position="774"/>
    </location>
</feature>
<feature type="transmembrane region" description="Helical" evidence="6">
    <location>
        <begin position="430"/>
        <end position="449"/>
    </location>
</feature>
<feature type="domain" description="ABC3 transporter permease C-terminal" evidence="7">
    <location>
        <begin position="267"/>
        <end position="387"/>
    </location>
</feature>
<feature type="transmembrane region" description="Helical" evidence="6">
    <location>
        <begin position="698"/>
        <end position="722"/>
    </location>
</feature>
<evidence type="ECO:0000313" key="9">
    <source>
        <dbReference type="Proteomes" id="UP000245206"/>
    </source>
</evidence>
<dbReference type="EMBL" id="BFAZ01000004">
    <property type="protein sequence ID" value="GBF41499.1"/>
    <property type="molecule type" value="Genomic_DNA"/>
</dbReference>
<evidence type="ECO:0000256" key="1">
    <source>
        <dbReference type="ARBA" id="ARBA00004651"/>
    </source>
</evidence>
<evidence type="ECO:0000256" key="4">
    <source>
        <dbReference type="ARBA" id="ARBA00022989"/>
    </source>
</evidence>
<reference evidence="9" key="1">
    <citation type="journal article" date="2019" name="Microbiol. Immunol.">
        <title>Molecular and phenotypic characterization of Leptospira johnsonii sp. nov., Leptospira ellinghausenii sp. nov. and Leptospira ryugenii sp. nov. isolated from soil and water in Japan.</title>
        <authorList>
            <person name="Masuzawa T."/>
            <person name="Saito M."/>
            <person name="Nakao R."/>
            <person name="Nikaido Y."/>
            <person name="Matsumoto M."/>
            <person name="Ogawa M."/>
            <person name="Yokoyama M."/>
            <person name="Hidaka Y."/>
            <person name="Tomita J."/>
            <person name="Sakakibara K."/>
            <person name="Suzuki K."/>
            <person name="Yasuda S."/>
            <person name="Sato H."/>
            <person name="Yamaguchi M."/>
            <person name="Yoshida S.I."/>
            <person name="Koizumi N."/>
            <person name="Kawamura Y."/>
        </authorList>
    </citation>
    <scope>NUCLEOTIDE SEQUENCE [LARGE SCALE GENOMIC DNA]</scope>
    <source>
        <strain evidence="9">E18</strain>
    </source>
</reference>
<feature type="transmembrane region" description="Helical" evidence="6">
    <location>
        <begin position="20"/>
        <end position="40"/>
    </location>
</feature>
<feature type="transmembrane region" description="Helical" evidence="6">
    <location>
        <begin position="748"/>
        <end position="767"/>
    </location>
</feature>
<dbReference type="PANTHER" id="PTHR30287">
    <property type="entry name" value="MEMBRANE COMPONENT OF PREDICTED ABC SUPERFAMILY METABOLITE UPTAKE TRANSPORTER"/>
    <property type="match status" value="1"/>
</dbReference>
<keyword evidence="4 6" id="KW-1133">Transmembrane helix</keyword>